<keyword evidence="2" id="KW-0732">Signal</keyword>
<dbReference type="AlphaFoldDB" id="A0A4U1JKQ0"/>
<gene>
    <name evidence="3" type="ORF">E8A74_01950</name>
</gene>
<dbReference type="RefSeq" id="WP_136927150.1">
    <property type="nucleotide sequence ID" value="NZ_SSMQ01000001.1"/>
</dbReference>
<feature type="chain" id="PRO_5020877051" description="Tetratricopeptide repeat protein" evidence="2">
    <location>
        <begin position="26"/>
        <end position="300"/>
    </location>
</feature>
<feature type="signal peptide" evidence="2">
    <location>
        <begin position="1"/>
        <end position="25"/>
    </location>
</feature>
<name>A0A4U1JKQ0_9BACT</name>
<dbReference type="OrthoDB" id="5494733at2"/>
<dbReference type="EMBL" id="SSMQ01000001">
    <property type="protein sequence ID" value="TKD13334.1"/>
    <property type="molecule type" value="Genomic_DNA"/>
</dbReference>
<comment type="caution">
    <text evidence="3">The sequence shown here is derived from an EMBL/GenBank/DDBJ whole genome shotgun (WGS) entry which is preliminary data.</text>
</comment>
<keyword evidence="1" id="KW-0472">Membrane</keyword>
<evidence type="ECO:0000313" key="3">
    <source>
        <dbReference type="EMBL" id="TKD13334.1"/>
    </source>
</evidence>
<organism evidence="3 4">
    <name type="scientific">Polyangium fumosum</name>
    <dbReference type="NCBI Taxonomy" id="889272"/>
    <lineage>
        <taxon>Bacteria</taxon>
        <taxon>Pseudomonadati</taxon>
        <taxon>Myxococcota</taxon>
        <taxon>Polyangia</taxon>
        <taxon>Polyangiales</taxon>
        <taxon>Polyangiaceae</taxon>
        <taxon>Polyangium</taxon>
    </lineage>
</organism>
<reference evidence="3 4" key="1">
    <citation type="submission" date="2019-04" db="EMBL/GenBank/DDBJ databases">
        <authorList>
            <person name="Li Y."/>
            <person name="Wang J."/>
        </authorList>
    </citation>
    <scope>NUCLEOTIDE SEQUENCE [LARGE SCALE GENOMIC DNA]</scope>
    <source>
        <strain evidence="3 4">DSM 14668</strain>
    </source>
</reference>
<keyword evidence="4" id="KW-1185">Reference proteome</keyword>
<evidence type="ECO:0000256" key="1">
    <source>
        <dbReference type="SAM" id="Phobius"/>
    </source>
</evidence>
<feature type="transmembrane region" description="Helical" evidence="1">
    <location>
        <begin position="266"/>
        <end position="287"/>
    </location>
</feature>
<evidence type="ECO:0000313" key="4">
    <source>
        <dbReference type="Proteomes" id="UP000309215"/>
    </source>
</evidence>
<proteinExistence type="predicted"/>
<dbReference type="SUPFAM" id="SSF48452">
    <property type="entry name" value="TPR-like"/>
    <property type="match status" value="1"/>
</dbReference>
<evidence type="ECO:0000256" key="2">
    <source>
        <dbReference type="SAM" id="SignalP"/>
    </source>
</evidence>
<keyword evidence="1" id="KW-1133">Transmembrane helix</keyword>
<sequence length="300" mass="32381">MRSVWPRLAAMLALTAACHSAFVVATPSLAFAQAAAKGDKASVTSLIQRGSALFDDAEYEESIQTLSAALLRPGTSKQEKIEIYRLLAYNYIVLKRADEADAAVRGLLVLDETYSLPPTESPRFKDFFKATREKWESEGKPGREKVDSPAAEKPIRIMHTSPAQVPPGTLIKLTGRVEDPDGRVRAMQLAYRAGAEGKFILVPASYTLGEFRAQIPSDAVKPPLVEYYLQAIDKGGLPLTSRGDAATPLRIAVPAAQKGGVLTSPWFWVPVGLAVVGGGVAATYILLNQRTSTVTIRVTE</sequence>
<dbReference type="Proteomes" id="UP000309215">
    <property type="component" value="Unassembled WGS sequence"/>
</dbReference>
<evidence type="ECO:0008006" key="5">
    <source>
        <dbReference type="Google" id="ProtNLM"/>
    </source>
</evidence>
<dbReference type="PROSITE" id="PS51257">
    <property type="entry name" value="PROKAR_LIPOPROTEIN"/>
    <property type="match status" value="1"/>
</dbReference>
<protein>
    <recommendedName>
        <fullName evidence="5">Tetratricopeptide repeat protein</fullName>
    </recommendedName>
</protein>
<accession>A0A4U1JKQ0</accession>
<dbReference type="InterPro" id="IPR011990">
    <property type="entry name" value="TPR-like_helical_dom_sf"/>
</dbReference>
<keyword evidence="1" id="KW-0812">Transmembrane</keyword>